<dbReference type="PANTHER" id="PTHR11645:SF51">
    <property type="entry name" value="COME OPERON PROTEIN 4"/>
    <property type="match status" value="1"/>
</dbReference>
<protein>
    <submittedName>
        <fullName evidence="5">ComE operon protein 4</fullName>
    </submittedName>
</protein>
<dbReference type="PANTHER" id="PTHR11645">
    <property type="entry name" value="PYRROLINE-5-CARBOXYLATE REDUCTASE"/>
    <property type="match status" value="1"/>
</dbReference>
<keyword evidence="2" id="KW-0521">NADP</keyword>
<gene>
    <name evidence="5" type="primary">comER</name>
    <name evidence="5" type="ORF">DNHGIG_08130</name>
</gene>
<dbReference type="Pfam" id="PF03807">
    <property type="entry name" value="F420_oxidored"/>
    <property type="match status" value="1"/>
</dbReference>
<dbReference type="SUPFAM" id="SSF48179">
    <property type="entry name" value="6-phosphogluconate dehydrogenase C-terminal domain-like"/>
    <property type="match status" value="1"/>
</dbReference>
<evidence type="ECO:0000313" key="5">
    <source>
        <dbReference type="EMBL" id="GIM45264.1"/>
    </source>
</evidence>
<dbReference type="SUPFAM" id="SSF51735">
    <property type="entry name" value="NAD(P)-binding Rossmann-fold domains"/>
    <property type="match status" value="1"/>
</dbReference>
<evidence type="ECO:0000313" key="6">
    <source>
        <dbReference type="Proteomes" id="UP001057291"/>
    </source>
</evidence>
<dbReference type="InterPro" id="IPR029036">
    <property type="entry name" value="P5CR_dimer"/>
</dbReference>
<feature type="domain" description="Pyrroline-5-carboxylate reductase catalytic N-terminal" evidence="3">
    <location>
        <begin position="3"/>
        <end position="95"/>
    </location>
</feature>
<dbReference type="Gene3D" id="1.10.3730.10">
    <property type="entry name" value="ProC C-terminal domain-like"/>
    <property type="match status" value="1"/>
</dbReference>
<reference evidence="5" key="1">
    <citation type="journal article" date="2023" name="Int. J. Syst. Evol. Microbiol.">
        <title>Collibacillus ludicampi gen. nov., sp. nov., a new soil bacterium of the family Alicyclobacillaceae.</title>
        <authorList>
            <person name="Jojima T."/>
            <person name="Ioku Y."/>
            <person name="Fukuta Y."/>
            <person name="Shirasaka N."/>
            <person name="Matsumura Y."/>
            <person name="Mori M."/>
        </authorList>
    </citation>
    <scope>NUCLEOTIDE SEQUENCE</scope>
    <source>
        <strain evidence="5">TP075</strain>
    </source>
</reference>
<sequence length="271" mass="29681">MRMGFIGTGSMGSMLIESFLRSQSPDLSIVACNRSAAKIQAITARFPSVEVKSTPCEVAQSCDLLFLCVKPGDAIPVLQQIRPVLQTEQYLVSITSALSVKDLEAYVPSRVVKIIPSITQMVSSGVILTMYGSRLSERDCIEIGQWLTLIGKPYRIDEKDTRICADLASCGPAFLSFLLREFAIAAVRQGGISEEMAKGLIMEMVHGLGKLFIDGEFTFEDVIQRVSVPGGITEVGLQTLEPLVDGIFDRLLTTTRNHKHHASPSDERTKQ</sequence>
<dbReference type="GO" id="GO:0004735">
    <property type="term" value="F:pyrroline-5-carboxylate reductase activity"/>
    <property type="evidence" value="ECO:0007669"/>
    <property type="project" value="InterPro"/>
</dbReference>
<comment type="caution">
    <text evidence="5">The sequence shown here is derived from an EMBL/GenBank/DDBJ whole genome shotgun (WGS) entry which is preliminary data.</text>
</comment>
<keyword evidence="6" id="KW-1185">Reference proteome</keyword>
<dbReference type="InterPro" id="IPR028939">
    <property type="entry name" value="P5C_Rdtase_cat_N"/>
</dbReference>
<accession>A0AAV4LC40</accession>
<dbReference type="GO" id="GO:0055129">
    <property type="term" value="P:L-proline biosynthetic process"/>
    <property type="evidence" value="ECO:0007669"/>
    <property type="project" value="TreeGrafter"/>
</dbReference>
<dbReference type="PROSITE" id="PS00521">
    <property type="entry name" value="P5CR"/>
    <property type="match status" value="1"/>
</dbReference>
<dbReference type="AlphaFoldDB" id="A0AAV4LC40"/>
<dbReference type="InterPro" id="IPR036291">
    <property type="entry name" value="NAD(P)-bd_dom_sf"/>
</dbReference>
<feature type="binding site" evidence="2">
    <location>
        <begin position="6"/>
        <end position="11"/>
    </location>
    <ligand>
        <name>NADP(+)</name>
        <dbReference type="ChEBI" id="CHEBI:58349"/>
    </ligand>
</feature>
<dbReference type="InterPro" id="IPR008927">
    <property type="entry name" value="6-PGluconate_DH-like_C_sf"/>
</dbReference>
<evidence type="ECO:0000256" key="2">
    <source>
        <dbReference type="PIRSR" id="PIRSR000193-1"/>
    </source>
</evidence>
<dbReference type="InterPro" id="IPR053790">
    <property type="entry name" value="P5CR-like_CS"/>
</dbReference>
<dbReference type="Gene3D" id="3.40.50.720">
    <property type="entry name" value="NAD(P)-binding Rossmann-like Domain"/>
    <property type="match status" value="1"/>
</dbReference>
<comment type="similarity">
    <text evidence="1">Belongs to the pyrroline-5-carboxylate reductase family.</text>
</comment>
<dbReference type="InterPro" id="IPR000304">
    <property type="entry name" value="Pyrroline-COOH_reductase"/>
</dbReference>
<dbReference type="EMBL" id="BOQE01000001">
    <property type="protein sequence ID" value="GIM45264.1"/>
    <property type="molecule type" value="Genomic_DNA"/>
</dbReference>
<proteinExistence type="inferred from homology"/>
<evidence type="ECO:0000256" key="1">
    <source>
        <dbReference type="ARBA" id="ARBA00005525"/>
    </source>
</evidence>
<evidence type="ECO:0000259" key="4">
    <source>
        <dbReference type="Pfam" id="PF14748"/>
    </source>
</evidence>
<dbReference type="Pfam" id="PF14748">
    <property type="entry name" value="P5CR_dimer"/>
    <property type="match status" value="1"/>
</dbReference>
<organism evidence="5 6">
    <name type="scientific">Collibacillus ludicampi</name>
    <dbReference type="NCBI Taxonomy" id="2771369"/>
    <lineage>
        <taxon>Bacteria</taxon>
        <taxon>Bacillati</taxon>
        <taxon>Bacillota</taxon>
        <taxon>Bacilli</taxon>
        <taxon>Bacillales</taxon>
        <taxon>Alicyclobacillaceae</taxon>
        <taxon>Collibacillus</taxon>
    </lineage>
</organism>
<dbReference type="Proteomes" id="UP001057291">
    <property type="component" value="Unassembled WGS sequence"/>
</dbReference>
<feature type="domain" description="Pyrroline-5-carboxylate reductase dimerisation" evidence="4">
    <location>
        <begin position="158"/>
        <end position="255"/>
    </location>
</feature>
<dbReference type="PIRSF" id="PIRSF000193">
    <property type="entry name" value="Pyrrol-5-carb_rd"/>
    <property type="match status" value="1"/>
</dbReference>
<name>A0AAV4LC40_9BACL</name>
<evidence type="ECO:0000259" key="3">
    <source>
        <dbReference type="Pfam" id="PF03807"/>
    </source>
</evidence>